<dbReference type="EMBL" id="CM055736">
    <property type="protein sequence ID" value="KAJ8007321.1"/>
    <property type="molecule type" value="Genomic_DNA"/>
</dbReference>
<proteinExistence type="predicted"/>
<reference evidence="1" key="1">
    <citation type="submission" date="2021-05" db="EMBL/GenBank/DDBJ databases">
        <authorList>
            <person name="Pan Q."/>
            <person name="Jouanno E."/>
            <person name="Zahm M."/>
            <person name="Klopp C."/>
            <person name="Cabau C."/>
            <person name="Louis A."/>
            <person name="Berthelot C."/>
            <person name="Parey E."/>
            <person name="Roest Crollius H."/>
            <person name="Montfort J."/>
            <person name="Robinson-Rechavi M."/>
            <person name="Bouchez O."/>
            <person name="Lampietro C."/>
            <person name="Lopez Roques C."/>
            <person name="Donnadieu C."/>
            <person name="Postlethwait J."/>
            <person name="Bobe J."/>
            <person name="Dillon D."/>
            <person name="Chandos A."/>
            <person name="von Hippel F."/>
            <person name="Guiguen Y."/>
        </authorList>
    </citation>
    <scope>NUCLEOTIDE SEQUENCE</scope>
    <source>
        <strain evidence="1">YG-Jan2019</strain>
    </source>
</reference>
<name>A0ACC2GUK2_DALPE</name>
<evidence type="ECO:0000313" key="2">
    <source>
        <dbReference type="Proteomes" id="UP001157502"/>
    </source>
</evidence>
<protein>
    <submittedName>
        <fullName evidence="1">Uncharacterized protein</fullName>
    </submittedName>
</protein>
<sequence>MSLTVYGNVSNRTAFLYPQRRENMADKNKKSYRTKRVFVNNIDTYSSKYIAKFLSNSIVGSSLEEANTDEYGSGADEPKPQKSKLHDGTFQIVGSVSDYGNGEHSFALECYSSQNRDQLLTRLLECDVIVYNISEYAAAGLMDEAMWAISALHSEKESFTSQKIFILISSVMTWAMIKPVDPNEPDIPLTEEDYRRKKPHPHFKEHANAEKTVLKLGKTKKSKLSSYVVAAGVQYGMGENLLHYFFKASWLGERATLPVFGAGTNIIPTIHVSDLAGVIQNIIDHKPKKPCFIAVDDSKNTFEDIVKTISLVLGHGEIEKVPKEQAYLTKALTEVEVEYLSVNLQLEPVLLKDNFNIHWVSKSGIVNGINQVVEEYKQSRRLQPVKICLLGPPAVGKSTVAEKLCKHYKLLHVRLRDVIDEKISHLVETVKWGQQQGTGGESLSIAQIQLDSLKSSMQQDEGRLSKELLYVIMREKLNSKPCRDQGFVLDGFPKTYEQAKELFYEEDLEQNHSKSRIPSYNKNIIPEFIFSLEASDDFLKERVQNLPHSLADDYSQEGFLSRLERYRKANVEDETVLNYFDELEILPEVIEVNNAGDIEYSAVMESILRLVGHPRNYGPTPAEREETKRKAAEERARQLVLETKERKRIEAETKAKMATQLAKRSVQVTEVKRQERELLEARSCPLRNYLMKDVIPSLSEAMLECCKAKPDDPVDFLAEYLLRNNSQE</sequence>
<accession>A0ACC2GUK2</accession>
<organism evidence="1 2">
    <name type="scientific">Dallia pectoralis</name>
    <name type="common">Alaska blackfish</name>
    <dbReference type="NCBI Taxonomy" id="75939"/>
    <lineage>
        <taxon>Eukaryota</taxon>
        <taxon>Metazoa</taxon>
        <taxon>Chordata</taxon>
        <taxon>Craniata</taxon>
        <taxon>Vertebrata</taxon>
        <taxon>Euteleostomi</taxon>
        <taxon>Actinopterygii</taxon>
        <taxon>Neopterygii</taxon>
        <taxon>Teleostei</taxon>
        <taxon>Protacanthopterygii</taxon>
        <taxon>Esociformes</taxon>
        <taxon>Umbridae</taxon>
        <taxon>Dallia</taxon>
    </lineage>
</organism>
<evidence type="ECO:0000313" key="1">
    <source>
        <dbReference type="EMBL" id="KAJ8007321.1"/>
    </source>
</evidence>
<dbReference type="Proteomes" id="UP001157502">
    <property type="component" value="Chromosome 9"/>
</dbReference>
<gene>
    <name evidence="1" type="ORF">DPEC_G00116320</name>
</gene>
<keyword evidence="2" id="KW-1185">Reference proteome</keyword>
<comment type="caution">
    <text evidence="1">The sequence shown here is derived from an EMBL/GenBank/DDBJ whole genome shotgun (WGS) entry which is preliminary data.</text>
</comment>